<reference evidence="2 3" key="1">
    <citation type="journal article" date="2014" name="PLoS Genet.">
        <title>Phylogenetically driven sequencing of extremely halophilic archaea reveals strategies for static and dynamic osmo-response.</title>
        <authorList>
            <person name="Becker E.A."/>
            <person name="Seitzer P.M."/>
            <person name="Tritt A."/>
            <person name="Larsen D."/>
            <person name="Krusor M."/>
            <person name="Yao A.I."/>
            <person name="Wu D."/>
            <person name="Madern D."/>
            <person name="Eisen J.A."/>
            <person name="Darling A.E."/>
            <person name="Facciotti M.T."/>
        </authorList>
    </citation>
    <scope>NUCLEOTIDE SEQUENCE [LARGE SCALE GENOMIC DNA]</scope>
    <source>
        <strain evidence="2 3">JCM 10989</strain>
    </source>
</reference>
<feature type="transmembrane region" description="Helical" evidence="1">
    <location>
        <begin position="70"/>
        <end position="93"/>
    </location>
</feature>
<protein>
    <recommendedName>
        <fullName evidence="4">Membrane-bound metal-dependent hydrolase</fullName>
    </recommendedName>
</protein>
<feature type="transmembrane region" description="Helical" evidence="1">
    <location>
        <begin position="38"/>
        <end position="58"/>
    </location>
</feature>
<name>M0A5C3_9EURY</name>
<dbReference type="AlphaFoldDB" id="M0A5C3"/>
<dbReference type="InterPro" id="IPR007404">
    <property type="entry name" value="YdjM-like"/>
</dbReference>
<dbReference type="STRING" id="1227493.C483_03849"/>
<sequence length="174" mass="18936">MAEREVSAVADVLTHVLAGYVIGTLLSMRYEWMRPAHVTLVMIGALAPDFVKIELLLPDPAVSFLLGVPFSWAPLHTLVGTLIVALLGSLFVSPDLRRRALALIVVGIVSHHVLDIVLVTATGHSYAVFWPISGYRFPAADLFLSSDRWPALGAGVSALVVWLLSRHRHGSRQV</sequence>
<accession>M0A5C3</accession>
<keyword evidence="1" id="KW-0812">Transmembrane</keyword>
<evidence type="ECO:0000313" key="2">
    <source>
        <dbReference type="EMBL" id="ELY93779.1"/>
    </source>
</evidence>
<dbReference type="Proteomes" id="UP000011519">
    <property type="component" value="Unassembled WGS sequence"/>
</dbReference>
<dbReference type="Pfam" id="PF04307">
    <property type="entry name" value="YdjM"/>
    <property type="match status" value="1"/>
</dbReference>
<evidence type="ECO:0008006" key="4">
    <source>
        <dbReference type="Google" id="ProtNLM"/>
    </source>
</evidence>
<dbReference type="PATRIC" id="fig|1227493.4.peg.734"/>
<keyword evidence="1" id="KW-1133">Transmembrane helix</keyword>
<feature type="transmembrane region" description="Helical" evidence="1">
    <location>
        <begin position="149"/>
        <end position="165"/>
    </location>
</feature>
<keyword evidence="3" id="KW-1185">Reference proteome</keyword>
<evidence type="ECO:0000313" key="3">
    <source>
        <dbReference type="Proteomes" id="UP000011519"/>
    </source>
</evidence>
<dbReference type="EMBL" id="AOIM01000013">
    <property type="protein sequence ID" value="ELY93779.1"/>
    <property type="molecule type" value="Genomic_DNA"/>
</dbReference>
<comment type="caution">
    <text evidence="2">The sequence shown here is derived from an EMBL/GenBank/DDBJ whole genome shotgun (WGS) entry which is preliminary data.</text>
</comment>
<feature type="transmembrane region" description="Helical" evidence="1">
    <location>
        <begin position="100"/>
        <end position="129"/>
    </location>
</feature>
<feature type="transmembrane region" description="Helical" evidence="1">
    <location>
        <begin position="6"/>
        <end position="26"/>
    </location>
</feature>
<gene>
    <name evidence="2" type="ORF">C483_03849</name>
</gene>
<organism evidence="2 3">
    <name type="scientific">Natrialba hulunbeirensis JCM 10989</name>
    <dbReference type="NCBI Taxonomy" id="1227493"/>
    <lineage>
        <taxon>Archaea</taxon>
        <taxon>Methanobacteriati</taxon>
        <taxon>Methanobacteriota</taxon>
        <taxon>Stenosarchaea group</taxon>
        <taxon>Halobacteria</taxon>
        <taxon>Halobacteriales</taxon>
        <taxon>Natrialbaceae</taxon>
        <taxon>Natrialba</taxon>
    </lineage>
</organism>
<evidence type="ECO:0000256" key="1">
    <source>
        <dbReference type="SAM" id="Phobius"/>
    </source>
</evidence>
<proteinExistence type="predicted"/>
<keyword evidence="1" id="KW-0472">Membrane</keyword>